<feature type="transmembrane region" description="Helical" evidence="2">
    <location>
        <begin position="7"/>
        <end position="25"/>
    </location>
</feature>
<gene>
    <name evidence="4" type="ORF">J0P97_05980</name>
</gene>
<evidence type="ECO:0000259" key="3">
    <source>
        <dbReference type="SMART" id="SM00460"/>
    </source>
</evidence>
<keyword evidence="2" id="KW-0472">Membrane</keyword>
<dbReference type="Gene3D" id="3.10.620.30">
    <property type="match status" value="1"/>
</dbReference>
<comment type="caution">
    <text evidence="4">The sequence shown here is derived from an EMBL/GenBank/DDBJ whole genome shotgun (WGS) entry which is preliminary data.</text>
</comment>
<keyword evidence="5" id="KW-1185">Reference proteome</keyword>
<proteinExistence type="predicted"/>
<keyword evidence="2" id="KW-0812">Transmembrane</keyword>
<dbReference type="EMBL" id="JAFLHG010000004">
    <property type="protein sequence ID" value="MBT8797618.1"/>
    <property type="molecule type" value="Genomic_DNA"/>
</dbReference>
<dbReference type="Proteomes" id="UP000740605">
    <property type="component" value="Unassembled WGS sequence"/>
</dbReference>
<evidence type="ECO:0000256" key="2">
    <source>
        <dbReference type="SAM" id="Phobius"/>
    </source>
</evidence>
<organism evidence="4 5">
    <name type="scientific">Microbacterium flavum</name>
    <dbReference type="NCBI Taxonomy" id="415216"/>
    <lineage>
        <taxon>Bacteria</taxon>
        <taxon>Bacillati</taxon>
        <taxon>Actinomycetota</taxon>
        <taxon>Actinomycetes</taxon>
        <taxon>Micrococcales</taxon>
        <taxon>Microbacteriaceae</taxon>
        <taxon>Microbacterium</taxon>
    </lineage>
</organism>
<dbReference type="RefSeq" id="WP_215486856.1">
    <property type="nucleotide sequence ID" value="NZ_BAAAPJ010000002.1"/>
</dbReference>
<evidence type="ECO:0000313" key="4">
    <source>
        <dbReference type="EMBL" id="MBT8797618.1"/>
    </source>
</evidence>
<feature type="transmembrane region" description="Helical" evidence="2">
    <location>
        <begin position="117"/>
        <end position="135"/>
    </location>
</feature>
<feature type="compositionally biased region" description="Basic and acidic residues" evidence="1">
    <location>
        <begin position="785"/>
        <end position="797"/>
    </location>
</feature>
<feature type="transmembrane region" description="Helical" evidence="2">
    <location>
        <begin position="645"/>
        <end position="674"/>
    </location>
</feature>
<dbReference type="InterPro" id="IPR038765">
    <property type="entry name" value="Papain-like_cys_pep_sf"/>
</dbReference>
<protein>
    <submittedName>
        <fullName evidence="4">Transglutaminase domain-containing protein</fullName>
    </submittedName>
</protein>
<feature type="transmembrane region" description="Helical" evidence="2">
    <location>
        <begin position="142"/>
        <end position="160"/>
    </location>
</feature>
<feature type="transmembrane region" description="Helical" evidence="2">
    <location>
        <begin position="230"/>
        <end position="251"/>
    </location>
</feature>
<feature type="transmembrane region" description="Helical" evidence="2">
    <location>
        <begin position="180"/>
        <end position="198"/>
    </location>
</feature>
<dbReference type="SMART" id="SM00460">
    <property type="entry name" value="TGc"/>
    <property type="match status" value="1"/>
</dbReference>
<feature type="region of interest" description="Disordered" evidence="1">
    <location>
        <begin position="785"/>
        <end position="807"/>
    </location>
</feature>
<feature type="transmembrane region" description="Helical" evidence="2">
    <location>
        <begin position="31"/>
        <end position="49"/>
    </location>
</feature>
<dbReference type="InterPro" id="IPR002931">
    <property type="entry name" value="Transglutaminase-like"/>
</dbReference>
<feature type="region of interest" description="Disordered" evidence="1">
    <location>
        <begin position="591"/>
        <end position="637"/>
    </location>
</feature>
<sequence>MRRIVAGSLYVGVGVLLAAVAAWPIYRSASFVLLVVAATALAAGIAALVRWRGWDVWAVLALLAATILIVGVPLAVPTRLTDAAGLIHGLGELGAGLVVGWKDLLTVDLPVGAYRNLLVPALVVFLVGTTFALLLSWRRSAVAVAAVPVVLAMSAFGLLFGRTDVSAPIELGPVTLHAPVETVIGLGALGSAVIWLSWRSRDARVAALRRAAASSGVRLRRSTRTGSRRLVLGAGMIALAGVAALAVPVAAVPAERSVLREATGPRIELSRAVSPLSSYRTMFQGAPGSPVDPQKRILFSVTGAAVPERVRLAVLDEYDGAVFRTGSDGSDFVRMASSRTPPAGTAVDADIVIGDLDGIWMPSAGTLASVRFAGTRAAALADAFYVDDTLDAAVQTAGWRPGDAYRLRASVPASAPLGTAESPGDAGAGPDAPASLRTWLQGHVTGTGGSALEGVVALLRQRGYLSHSLSESQTAWMADAGVDTFVPSAAGHSLARIDQMFTALLDREQDPRAAQAGNFVAAVGDDEQFSVAVALLARELGFPARVVVGARTSAQDADLSVCDGGTCRAEDLSAWVEVRSAAGEWIPVDATPQHAQAPSREVTAQPDPTVGTEVRPDAVEEVDPPKPAQEDTPTDVTRPDELDLAWLWTTLRVGGISLAVVLILVGPVLGILAAKALRRRARREAAAPADRIAGGWEEYLDAAADAGRTAPAASTRLEIAHALGSAAAPALAVSADRAVFSGGAATDDDAVEFWRIVDGERTAFAPTRWQRLRAAVSLRSFIPEGWKRPSPRTERGSRARSSVRRTE</sequence>
<keyword evidence="2" id="KW-1133">Transmembrane helix</keyword>
<accession>A0ABS5XSW6</accession>
<reference evidence="4 5" key="1">
    <citation type="submission" date="2021-03" db="EMBL/GenBank/DDBJ databases">
        <title>Microbacterium pauli sp. nov., isolated from microfiltered milk.</title>
        <authorList>
            <person name="Bellassi P."/>
            <person name="Fontana A."/>
            <person name="Callegari M.L."/>
            <person name="Lorenzo M."/>
            <person name="Cappa F."/>
        </authorList>
    </citation>
    <scope>NUCLEOTIDE SEQUENCE [LARGE SCALE GENOMIC DNA]</scope>
    <source>
        <strain evidence="4 5">DSM 18909</strain>
    </source>
</reference>
<dbReference type="SUPFAM" id="SSF54001">
    <property type="entry name" value="Cysteine proteinases"/>
    <property type="match status" value="1"/>
</dbReference>
<evidence type="ECO:0000256" key="1">
    <source>
        <dbReference type="SAM" id="MobiDB-lite"/>
    </source>
</evidence>
<feature type="domain" description="Transglutaminase-like" evidence="3">
    <location>
        <begin position="518"/>
        <end position="592"/>
    </location>
</feature>
<feature type="transmembrane region" description="Helical" evidence="2">
    <location>
        <begin position="56"/>
        <end position="76"/>
    </location>
</feature>
<name>A0ABS5XSW6_9MICO</name>
<evidence type="ECO:0000313" key="5">
    <source>
        <dbReference type="Proteomes" id="UP000740605"/>
    </source>
</evidence>
<dbReference type="Pfam" id="PF01841">
    <property type="entry name" value="Transglut_core"/>
    <property type="match status" value="1"/>
</dbReference>